<evidence type="ECO:0000259" key="11">
    <source>
        <dbReference type="Pfam" id="PF03950"/>
    </source>
</evidence>
<dbReference type="GO" id="GO:0005524">
    <property type="term" value="F:ATP binding"/>
    <property type="evidence" value="ECO:0007669"/>
    <property type="project" value="UniProtKB-KW"/>
</dbReference>
<feature type="domain" description="tRNA synthetases class I (E and Q) anti-codon binding" evidence="12">
    <location>
        <begin position="440"/>
        <end position="508"/>
    </location>
</feature>
<protein>
    <recommendedName>
        <fullName evidence="8">Glutamine--tRNA ligase</fullName>
        <ecNumber evidence="8">6.1.1.18</ecNumber>
    </recommendedName>
</protein>
<organism evidence="13 14">
    <name type="scientific">Candidatus Portiera aleyrodidarum</name>
    <name type="common">primary endosymbiont of Bemisia tabaci</name>
    <dbReference type="NCBI Taxonomy" id="91844"/>
    <lineage>
        <taxon>Bacteria</taxon>
        <taxon>Pseudomonadati</taxon>
        <taxon>Pseudomonadota</taxon>
        <taxon>Gammaproteobacteria</taxon>
        <taxon>Candidatus Johnevansiales</taxon>
        <taxon>Candidatus Johnevansiaceae</taxon>
        <taxon>Candidatus Portiera</taxon>
    </lineage>
</organism>
<accession>A0A8D9JRZ7</accession>
<dbReference type="InterPro" id="IPR049437">
    <property type="entry name" value="tRNA-synt_1c_C2"/>
</dbReference>
<keyword evidence="2" id="KW-0963">Cytoplasm</keyword>
<dbReference type="InterPro" id="IPR000924">
    <property type="entry name" value="Glu/Gln-tRNA-synth"/>
</dbReference>
<dbReference type="KEGG" id="plc:PAD_219"/>
<dbReference type="InterPro" id="IPR004514">
    <property type="entry name" value="Gln-tRNA-synth"/>
</dbReference>
<evidence type="ECO:0000259" key="10">
    <source>
        <dbReference type="Pfam" id="PF00749"/>
    </source>
</evidence>
<comment type="similarity">
    <text evidence="1 9">Belongs to the class-I aminoacyl-tRNA synthetase family.</text>
</comment>
<evidence type="ECO:0000256" key="7">
    <source>
        <dbReference type="ARBA" id="ARBA00023146"/>
    </source>
</evidence>
<evidence type="ECO:0000256" key="5">
    <source>
        <dbReference type="ARBA" id="ARBA00022840"/>
    </source>
</evidence>
<dbReference type="RefSeq" id="WP_219848624.1">
    <property type="nucleotide sequence ID" value="NZ_LN649255.1"/>
</dbReference>
<keyword evidence="3 9" id="KW-0436">Ligase</keyword>
<dbReference type="PANTHER" id="PTHR43097:SF5">
    <property type="entry name" value="GLUTAMATE--TRNA LIGASE"/>
    <property type="match status" value="1"/>
</dbReference>
<dbReference type="FunFam" id="3.40.50.620:FF:000037">
    <property type="entry name" value="Glutamine--tRNA ligase cytoplasmic"/>
    <property type="match status" value="1"/>
</dbReference>
<evidence type="ECO:0000313" key="13">
    <source>
        <dbReference type="EMBL" id="CEI58780.1"/>
    </source>
</evidence>
<dbReference type="Pfam" id="PF03950">
    <property type="entry name" value="tRNA-synt_1c_C"/>
    <property type="match status" value="1"/>
</dbReference>
<dbReference type="InterPro" id="IPR020056">
    <property type="entry name" value="Rbsml_bL25/Gln-tRNA_synth_N"/>
</dbReference>
<proteinExistence type="inferred from homology"/>
<dbReference type="EMBL" id="LN649255">
    <property type="protein sequence ID" value="CEI58780.1"/>
    <property type="molecule type" value="Genomic_DNA"/>
</dbReference>
<evidence type="ECO:0000256" key="9">
    <source>
        <dbReference type="RuleBase" id="RU363037"/>
    </source>
</evidence>
<evidence type="ECO:0000256" key="4">
    <source>
        <dbReference type="ARBA" id="ARBA00022741"/>
    </source>
</evidence>
<dbReference type="NCBIfam" id="TIGR00440">
    <property type="entry name" value="glnS"/>
    <property type="match status" value="1"/>
</dbReference>
<keyword evidence="7 9" id="KW-0030">Aminoacyl-tRNA synthetase</keyword>
<dbReference type="Gene3D" id="3.90.800.10">
    <property type="entry name" value="Glutamyl-tRNA Synthetase, Domain 3"/>
    <property type="match status" value="1"/>
</dbReference>
<keyword evidence="4 9" id="KW-0547">Nucleotide-binding</keyword>
<dbReference type="PANTHER" id="PTHR43097">
    <property type="entry name" value="GLUTAMINE-TRNA LIGASE"/>
    <property type="match status" value="1"/>
</dbReference>
<keyword evidence="6 9" id="KW-0648">Protein biosynthesis</keyword>
<reference evidence="13 14" key="1">
    <citation type="journal article" date="2015" name="Genome Biol. Evol.">
        <title>Genome evolution in the primary endosymbiont of whiteflies sheds light on their divergence.</title>
        <authorList>
            <person name="Santos-Garcia D."/>
            <person name="Vargas-Chavez C."/>
            <person name="Moya A."/>
            <person name="Latorre A."/>
            <person name="Silva"/>
            <person name="F J."/>
        </authorList>
    </citation>
    <scope>NUCLEOTIDE SEQUENCE [LARGE SCALE GENOMIC DNA]</scope>
    <source>
        <strain evidence="14">AD-VLC</strain>
    </source>
</reference>
<dbReference type="Proteomes" id="UP000032800">
    <property type="component" value="Chromosome I"/>
</dbReference>
<dbReference type="Pfam" id="PF00749">
    <property type="entry name" value="tRNA-synt_1c"/>
    <property type="match status" value="1"/>
</dbReference>
<dbReference type="FunFam" id="3.90.800.10:FF:000001">
    <property type="entry name" value="Glutamine--tRNA ligase"/>
    <property type="match status" value="1"/>
</dbReference>
<dbReference type="InterPro" id="IPR020061">
    <property type="entry name" value="Glu_tRNA_lig_a-bdl"/>
</dbReference>
<evidence type="ECO:0000313" key="14">
    <source>
        <dbReference type="Proteomes" id="UP000032800"/>
    </source>
</evidence>
<dbReference type="AlphaFoldDB" id="A0A8D9JRZ7"/>
<dbReference type="InterPro" id="IPR014729">
    <property type="entry name" value="Rossmann-like_a/b/a_fold"/>
</dbReference>
<dbReference type="GO" id="GO:0004819">
    <property type="term" value="F:glutamine-tRNA ligase activity"/>
    <property type="evidence" value="ECO:0007669"/>
    <property type="project" value="UniProtKB-UniRule"/>
</dbReference>
<keyword evidence="5 9" id="KW-0067">ATP-binding</keyword>
<dbReference type="EC" id="6.1.1.18" evidence="8"/>
<evidence type="ECO:0000259" key="12">
    <source>
        <dbReference type="Pfam" id="PF20974"/>
    </source>
</evidence>
<dbReference type="Gene3D" id="2.40.240.10">
    <property type="entry name" value="Ribosomal Protein L25, Chain P"/>
    <property type="match status" value="2"/>
</dbReference>
<dbReference type="Gene3D" id="3.40.50.620">
    <property type="entry name" value="HUPs"/>
    <property type="match status" value="1"/>
</dbReference>
<dbReference type="PRINTS" id="PR00987">
    <property type="entry name" value="TRNASYNTHGLU"/>
</dbReference>
<dbReference type="SUPFAM" id="SSF50715">
    <property type="entry name" value="Ribosomal protein L25-like"/>
    <property type="match status" value="1"/>
</dbReference>
<dbReference type="InterPro" id="IPR020059">
    <property type="entry name" value="Glu/Gln-tRNA-synth_Ib_codon-bd"/>
</dbReference>
<dbReference type="InterPro" id="IPR050132">
    <property type="entry name" value="Gln/Glu-tRNA_Ligase"/>
</dbReference>
<dbReference type="Pfam" id="PF20974">
    <property type="entry name" value="tRNA-synt_1c_C2"/>
    <property type="match status" value="1"/>
</dbReference>
<gene>
    <name evidence="13" type="primary">glnS</name>
    <name evidence="13" type="ORF">PAD_219</name>
</gene>
<dbReference type="SUPFAM" id="SSF52374">
    <property type="entry name" value="Nucleotidylyl transferase"/>
    <property type="match status" value="1"/>
</dbReference>
<feature type="domain" description="Glutamyl/glutaminyl-tRNA synthetase class Ib catalytic" evidence="10">
    <location>
        <begin position="10"/>
        <end position="321"/>
    </location>
</feature>
<evidence type="ECO:0000256" key="3">
    <source>
        <dbReference type="ARBA" id="ARBA00022598"/>
    </source>
</evidence>
<evidence type="ECO:0000256" key="1">
    <source>
        <dbReference type="ARBA" id="ARBA00005594"/>
    </source>
</evidence>
<evidence type="ECO:0000256" key="8">
    <source>
        <dbReference type="NCBIfam" id="TIGR00440"/>
    </source>
</evidence>
<name>A0A8D9JRZ7_9GAMM</name>
<sequence>MLKNINNIKKIVTRFSPEPNGFLHIGHVKSIWLNLNLAKVLKGKCFIRFDDTNPLKENNIYINSILEDIKWLGYKFNKIYYASNYFDNLYYWALYLIKKGKAYVDDLSIKEIKKYRGDFKSVGYNSPYRNRTIKENIFLFKKMRKGFFKEGGKVLRAKIDMKSNNLTLRDPIMYRIINVYHSRTGNKWKIYPSYDYAHGQSDILEGITHSICTLEFENNRNLYNWFIKNLLNNKYISPKQIEFSRMNINYSLTSKRKIKFLIDKNIVCGWDDPRLLTVSGMRRRGYTPSSLKKLCEKTGITRSNNKIDIKMQYYVIRSDLENKVIRVMCVINPVKLVLTNLVVGYEEIIKVKNHPVRTDMGTRKIFFNREIWIDLSDFNINPKKNFFRLSIGKKVRLRHSYIIKCNKIIYLKNKNIKEIQGIAYLNTKNKNFEGKKIKGVIHWVSVKYGVKVEIRNYKNLLKNNKENIYNNITSNSLKIKNSIGEPLLSKIKPETKLQFERVGYFCADRYDYNKNNFVFNKIISLKNNC</sequence>
<dbReference type="InterPro" id="IPR011035">
    <property type="entry name" value="Ribosomal_bL25/Gln-tRNA_synth"/>
</dbReference>
<evidence type="ECO:0000256" key="2">
    <source>
        <dbReference type="ARBA" id="ARBA00022490"/>
    </source>
</evidence>
<evidence type="ECO:0000256" key="6">
    <source>
        <dbReference type="ARBA" id="ARBA00022917"/>
    </source>
</evidence>
<dbReference type="Gene3D" id="1.10.1160.10">
    <property type="entry name" value="Glutamyl-trna Synthetase, Domain 2"/>
    <property type="match status" value="1"/>
</dbReference>
<dbReference type="InterPro" id="IPR020058">
    <property type="entry name" value="Glu/Gln-tRNA-synth_Ib_cat-dom"/>
</dbReference>
<dbReference type="GO" id="GO:0006425">
    <property type="term" value="P:glutaminyl-tRNA aminoacylation"/>
    <property type="evidence" value="ECO:0007669"/>
    <property type="project" value="UniProtKB-UniRule"/>
</dbReference>
<dbReference type="FunFam" id="1.10.1160.10:FF:000001">
    <property type="entry name" value="Glutamine--tRNA ligase"/>
    <property type="match status" value="1"/>
</dbReference>
<feature type="domain" description="Glutamyl/glutaminyl-tRNA synthetase class Ib anti-codon binding" evidence="11">
    <location>
        <begin position="326"/>
        <end position="420"/>
    </location>
</feature>
<dbReference type="GO" id="GO:0005829">
    <property type="term" value="C:cytosol"/>
    <property type="evidence" value="ECO:0007669"/>
    <property type="project" value="TreeGrafter"/>
</dbReference>